<sequence length="243" mass="28923">MNNRKFQKKTRSKNKPNQPKKRSKKKEKLKEELEFMKKIQEKLKLANEEKDFLQYFPRYTNYNKNGVNIKMEFYKEIPKENKQEIIDLLRSNMKVMYEEADGWGWNESQKFNELVSEEARFLVLKKIDEKNNDQESESKGSFAGFAHFRFVEDDKRAVVYLYELQLVPDVCGKGIGKFVMQFLELIVFKFNLNGLVLTCFTANSRALNFYLNHMKYSIDRTSPQDSLDEVSSYRILSKIIRNI</sequence>
<evidence type="ECO:0000256" key="2">
    <source>
        <dbReference type="ARBA" id="ARBA00004496"/>
    </source>
</evidence>
<evidence type="ECO:0000256" key="4">
    <source>
        <dbReference type="ARBA" id="ARBA00012950"/>
    </source>
</evidence>
<evidence type="ECO:0000259" key="13">
    <source>
        <dbReference type="Pfam" id="PF00583"/>
    </source>
</evidence>
<dbReference type="InterPro" id="IPR039949">
    <property type="entry name" value="NAA40"/>
</dbReference>
<dbReference type="SUPFAM" id="SSF55729">
    <property type="entry name" value="Acyl-CoA N-acyltransferases (Nat)"/>
    <property type="match status" value="1"/>
</dbReference>
<evidence type="ECO:0000256" key="12">
    <source>
        <dbReference type="SAM" id="MobiDB-lite"/>
    </source>
</evidence>
<feature type="region of interest" description="Disordered" evidence="12">
    <location>
        <begin position="1"/>
        <end position="28"/>
    </location>
</feature>
<dbReference type="GO" id="GO:1990189">
    <property type="term" value="F:protein N-terminal-serine acetyltransferase activity"/>
    <property type="evidence" value="ECO:0007669"/>
    <property type="project" value="UniProtKB-EC"/>
</dbReference>
<keyword evidence="6" id="KW-0963">Cytoplasm</keyword>
<keyword evidence="15" id="KW-1185">Reference proteome</keyword>
<evidence type="ECO:0000256" key="9">
    <source>
        <dbReference type="ARBA" id="ARBA00023315"/>
    </source>
</evidence>
<dbReference type="GO" id="GO:0010485">
    <property type="term" value="F:histone H4 acetyltransferase activity"/>
    <property type="evidence" value="ECO:0007669"/>
    <property type="project" value="InterPro"/>
</dbReference>
<gene>
    <name evidence="14" type="ORF">M0811_13208</name>
</gene>
<reference evidence="14" key="1">
    <citation type="submission" date="2022-10" db="EMBL/GenBank/DDBJ databases">
        <title>Novel sulphate-reducing endosymbionts in the free-living metamonad Anaeramoeba.</title>
        <authorList>
            <person name="Jerlstrom-Hultqvist J."/>
            <person name="Cepicka I."/>
            <person name="Gallot-Lavallee L."/>
            <person name="Salas-Leiva D."/>
            <person name="Curtis B.A."/>
            <person name="Zahonova K."/>
            <person name="Pipaliya S."/>
            <person name="Dacks J."/>
            <person name="Roger A.J."/>
        </authorList>
    </citation>
    <scope>NUCLEOTIDE SEQUENCE</scope>
    <source>
        <strain evidence="14">BMAN</strain>
    </source>
</reference>
<evidence type="ECO:0000256" key="1">
    <source>
        <dbReference type="ARBA" id="ARBA00004123"/>
    </source>
</evidence>
<dbReference type="Proteomes" id="UP001149090">
    <property type="component" value="Unassembled WGS sequence"/>
</dbReference>
<dbReference type="Gene3D" id="3.40.630.30">
    <property type="match status" value="1"/>
</dbReference>
<dbReference type="PANTHER" id="PTHR20531">
    <property type="entry name" value="N-ALPHA-ACETYLTRANSFERASE 40"/>
    <property type="match status" value="1"/>
</dbReference>
<protein>
    <recommendedName>
        <fullName evidence="5">N-alpha-acetyltransferase 40</fullName>
        <ecNumber evidence="4">2.3.1.257</ecNumber>
    </recommendedName>
</protein>
<evidence type="ECO:0000256" key="3">
    <source>
        <dbReference type="ARBA" id="ARBA00008870"/>
    </source>
</evidence>
<feature type="domain" description="N-acetyltransferase" evidence="13">
    <location>
        <begin position="117"/>
        <end position="210"/>
    </location>
</feature>
<comment type="catalytic activity">
    <reaction evidence="10">
        <text>N-terminal L-seryl-[histone H2A] + acetyl-CoA = N-terminal N(alpha)-acetyl-L-seryl-[histone H2A] + CoA + H(+)</text>
        <dbReference type="Rhea" id="RHEA:50600"/>
        <dbReference type="Rhea" id="RHEA-COMP:12742"/>
        <dbReference type="Rhea" id="RHEA-COMP:12744"/>
        <dbReference type="ChEBI" id="CHEBI:15378"/>
        <dbReference type="ChEBI" id="CHEBI:57287"/>
        <dbReference type="ChEBI" id="CHEBI:57288"/>
        <dbReference type="ChEBI" id="CHEBI:64738"/>
        <dbReference type="ChEBI" id="CHEBI:83690"/>
        <dbReference type="EC" id="2.3.1.257"/>
    </reaction>
</comment>
<comment type="similarity">
    <text evidence="3">Belongs to the acetyltransferase family. NAA40 subfamily.</text>
</comment>
<dbReference type="GO" id="GO:0005634">
    <property type="term" value="C:nucleus"/>
    <property type="evidence" value="ECO:0007669"/>
    <property type="project" value="UniProtKB-SubCell"/>
</dbReference>
<evidence type="ECO:0000313" key="15">
    <source>
        <dbReference type="Proteomes" id="UP001149090"/>
    </source>
</evidence>
<dbReference type="CDD" id="cd04301">
    <property type="entry name" value="NAT_SF"/>
    <property type="match status" value="1"/>
</dbReference>
<keyword evidence="9" id="KW-0012">Acyltransferase</keyword>
<comment type="subcellular location">
    <subcellularLocation>
        <location evidence="2">Cytoplasm</location>
    </subcellularLocation>
    <subcellularLocation>
        <location evidence="1">Nucleus</location>
    </subcellularLocation>
</comment>
<dbReference type="OrthoDB" id="424551at2759"/>
<dbReference type="InterPro" id="IPR000182">
    <property type="entry name" value="GNAT_dom"/>
</dbReference>
<dbReference type="EC" id="2.3.1.257" evidence="4"/>
<evidence type="ECO:0000256" key="11">
    <source>
        <dbReference type="ARBA" id="ARBA00049524"/>
    </source>
</evidence>
<dbReference type="PANTHER" id="PTHR20531:SF1">
    <property type="entry name" value="N-ALPHA-ACETYLTRANSFERASE 40"/>
    <property type="match status" value="1"/>
</dbReference>
<evidence type="ECO:0000256" key="8">
    <source>
        <dbReference type="ARBA" id="ARBA00023242"/>
    </source>
</evidence>
<organism evidence="14 15">
    <name type="scientific">Anaeramoeba ignava</name>
    <name type="common">Anaerobic marine amoeba</name>
    <dbReference type="NCBI Taxonomy" id="1746090"/>
    <lineage>
        <taxon>Eukaryota</taxon>
        <taxon>Metamonada</taxon>
        <taxon>Anaeramoebidae</taxon>
        <taxon>Anaeramoeba</taxon>
    </lineage>
</organism>
<evidence type="ECO:0000256" key="7">
    <source>
        <dbReference type="ARBA" id="ARBA00022679"/>
    </source>
</evidence>
<dbReference type="Pfam" id="PF00583">
    <property type="entry name" value="Acetyltransf_1"/>
    <property type="match status" value="1"/>
</dbReference>
<evidence type="ECO:0000313" key="14">
    <source>
        <dbReference type="EMBL" id="KAJ5067159.1"/>
    </source>
</evidence>
<dbReference type="OMA" id="AYLHYRF"/>
<dbReference type="GO" id="GO:0043998">
    <property type="term" value="F:histone H2A acetyltransferase activity"/>
    <property type="evidence" value="ECO:0007669"/>
    <property type="project" value="InterPro"/>
</dbReference>
<feature type="compositionally biased region" description="Basic residues" evidence="12">
    <location>
        <begin position="1"/>
        <end position="27"/>
    </location>
</feature>
<comment type="catalytic activity">
    <reaction evidence="11">
        <text>N-terminal L-seryl-[histone H4] + acetyl-CoA = N-terminal N(alpha)-acetyl-L-seryl-[histone H4] + CoA + H(+)</text>
        <dbReference type="Rhea" id="RHEA:50596"/>
        <dbReference type="Rhea" id="RHEA-COMP:12740"/>
        <dbReference type="Rhea" id="RHEA-COMP:12743"/>
        <dbReference type="ChEBI" id="CHEBI:15378"/>
        <dbReference type="ChEBI" id="CHEBI:57287"/>
        <dbReference type="ChEBI" id="CHEBI:57288"/>
        <dbReference type="ChEBI" id="CHEBI:64738"/>
        <dbReference type="ChEBI" id="CHEBI:83690"/>
        <dbReference type="EC" id="2.3.1.257"/>
    </reaction>
</comment>
<dbReference type="EMBL" id="JAPDFW010000133">
    <property type="protein sequence ID" value="KAJ5067159.1"/>
    <property type="molecule type" value="Genomic_DNA"/>
</dbReference>
<dbReference type="AlphaFoldDB" id="A0A9Q0L7F3"/>
<name>A0A9Q0L7F3_ANAIG</name>
<accession>A0A9Q0L7F3</accession>
<dbReference type="InterPro" id="IPR016181">
    <property type="entry name" value="Acyl_CoA_acyltransferase"/>
</dbReference>
<evidence type="ECO:0000256" key="10">
    <source>
        <dbReference type="ARBA" id="ARBA00047821"/>
    </source>
</evidence>
<evidence type="ECO:0000256" key="5">
    <source>
        <dbReference type="ARBA" id="ARBA00015043"/>
    </source>
</evidence>
<dbReference type="GO" id="GO:0005737">
    <property type="term" value="C:cytoplasm"/>
    <property type="evidence" value="ECO:0007669"/>
    <property type="project" value="UniProtKB-SubCell"/>
</dbReference>
<keyword evidence="8" id="KW-0539">Nucleus</keyword>
<proteinExistence type="inferred from homology"/>
<keyword evidence="7" id="KW-0808">Transferase</keyword>
<evidence type="ECO:0000256" key="6">
    <source>
        <dbReference type="ARBA" id="ARBA00022490"/>
    </source>
</evidence>
<comment type="caution">
    <text evidence="14">The sequence shown here is derived from an EMBL/GenBank/DDBJ whole genome shotgun (WGS) entry which is preliminary data.</text>
</comment>